<dbReference type="RefSeq" id="WP_066514468.1">
    <property type="nucleotide sequence ID" value="NZ_LNCU01000118.1"/>
</dbReference>
<dbReference type="InterPro" id="IPR049021">
    <property type="entry name" value="AmiR_N"/>
</dbReference>
<organism evidence="2 3">
    <name type="scientific">Bradyrhizobium macuxiense</name>
    <dbReference type="NCBI Taxonomy" id="1755647"/>
    <lineage>
        <taxon>Bacteria</taxon>
        <taxon>Pseudomonadati</taxon>
        <taxon>Pseudomonadota</taxon>
        <taxon>Alphaproteobacteria</taxon>
        <taxon>Hyphomicrobiales</taxon>
        <taxon>Nitrobacteraceae</taxon>
        <taxon>Bradyrhizobium</taxon>
    </lineage>
</organism>
<name>A0A120FHN3_9BRAD</name>
<gene>
    <name evidence="2" type="ORF">AS156_21690</name>
</gene>
<dbReference type="PROSITE" id="PS50921">
    <property type="entry name" value="ANTAR"/>
    <property type="match status" value="1"/>
</dbReference>
<keyword evidence="3" id="KW-1185">Reference proteome</keyword>
<dbReference type="GO" id="GO:0003723">
    <property type="term" value="F:RNA binding"/>
    <property type="evidence" value="ECO:0007669"/>
    <property type="project" value="InterPro"/>
</dbReference>
<evidence type="ECO:0000259" key="1">
    <source>
        <dbReference type="PROSITE" id="PS50921"/>
    </source>
</evidence>
<dbReference type="Proteomes" id="UP000057737">
    <property type="component" value="Unassembled WGS sequence"/>
</dbReference>
<proteinExistence type="predicted"/>
<feature type="domain" description="ANTAR" evidence="1">
    <location>
        <begin position="140"/>
        <end position="201"/>
    </location>
</feature>
<dbReference type="Pfam" id="PF03861">
    <property type="entry name" value="ANTAR"/>
    <property type="match status" value="1"/>
</dbReference>
<accession>A0A120FHN3</accession>
<evidence type="ECO:0000313" key="2">
    <source>
        <dbReference type="EMBL" id="KWV46189.1"/>
    </source>
</evidence>
<evidence type="ECO:0000313" key="3">
    <source>
        <dbReference type="Proteomes" id="UP000057737"/>
    </source>
</evidence>
<dbReference type="PIRSF" id="PIRSF036382">
    <property type="entry name" value="RR_antiterm"/>
    <property type="match status" value="1"/>
</dbReference>
<dbReference type="Gene3D" id="1.10.10.10">
    <property type="entry name" value="Winged helix-like DNA-binding domain superfamily/Winged helix DNA-binding domain"/>
    <property type="match status" value="1"/>
</dbReference>
<sequence length="213" mass="23979">MNEMSRRPSVNRDMAGRKTMVQELADLSAVVVAPVDDQVGMLLRELQRFRMRVRQVWPMPESVPADADVVYCEYAPDLARRLPWIPGDARSALVVILPATEAIHADALCNATPNAILPRPFTPNAVLSSLLLARSQFGYERRLRSKIEKLDDNLRSMRTVERAKAILMATRQMPETEAYGFIRRQAMDRRVSASAVAAAIVDSFELLGYDHQQ</sequence>
<dbReference type="InterPro" id="IPR036388">
    <property type="entry name" value="WH-like_DNA-bd_sf"/>
</dbReference>
<comment type="caution">
    <text evidence="2">The sequence shown here is derived from an EMBL/GenBank/DDBJ whole genome shotgun (WGS) entry which is preliminary data.</text>
</comment>
<dbReference type="InterPro" id="IPR011006">
    <property type="entry name" value="CheY-like_superfamily"/>
</dbReference>
<dbReference type="SMART" id="SM01012">
    <property type="entry name" value="ANTAR"/>
    <property type="match status" value="1"/>
</dbReference>
<dbReference type="EMBL" id="LNCU01000118">
    <property type="protein sequence ID" value="KWV46189.1"/>
    <property type="molecule type" value="Genomic_DNA"/>
</dbReference>
<protein>
    <recommendedName>
        <fullName evidence="1">ANTAR domain-containing protein</fullName>
    </recommendedName>
</protein>
<dbReference type="AlphaFoldDB" id="A0A120FHN3"/>
<dbReference type="Pfam" id="PF21332">
    <property type="entry name" value="AmiR_N"/>
    <property type="match status" value="1"/>
</dbReference>
<reference evidence="2 3" key="1">
    <citation type="submission" date="2015-11" db="EMBL/GenBank/DDBJ databases">
        <title>Draft Genome Sequence of the Strain BR 10303 (Bradyrhizobium sp.) isolated from nodules of Centrolobium paraense.</title>
        <authorList>
            <person name="Zelli J.E."/>
            <person name="Simoes-Araujo J.L."/>
            <person name="Barauna A.C."/>
            <person name="Silva K."/>
        </authorList>
    </citation>
    <scope>NUCLEOTIDE SEQUENCE [LARGE SCALE GENOMIC DNA]</scope>
    <source>
        <strain evidence="2 3">BR 10303</strain>
    </source>
</reference>
<dbReference type="InterPro" id="IPR005561">
    <property type="entry name" value="ANTAR"/>
</dbReference>
<dbReference type="InterPro" id="IPR008327">
    <property type="entry name" value="Sig_transdc_resp-reg_antiterm"/>
</dbReference>
<dbReference type="SUPFAM" id="SSF52172">
    <property type="entry name" value="CheY-like"/>
    <property type="match status" value="1"/>
</dbReference>
<dbReference type="Gene3D" id="3.40.50.2300">
    <property type="match status" value="1"/>
</dbReference>
<dbReference type="OrthoDB" id="7366028at2"/>